<dbReference type="SUPFAM" id="SSF47781">
    <property type="entry name" value="RuvA domain 2-like"/>
    <property type="match status" value="1"/>
</dbReference>
<evidence type="ECO:0000256" key="5">
    <source>
        <dbReference type="ARBA" id="ARBA00023204"/>
    </source>
</evidence>
<organism evidence="9">
    <name type="scientific">freshwater metagenome</name>
    <dbReference type="NCBI Taxonomy" id="449393"/>
    <lineage>
        <taxon>unclassified sequences</taxon>
        <taxon>metagenomes</taxon>
        <taxon>ecological metagenomes</taxon>
    </lineage>
</organism>
<keyword evidence="5" id="KW-0234">DNA repair</keyword>
<dbReference type="FunFam" id="3.40.1440.10:FF:000001">
    <property type="entry name" value="UvrABC system protein C"/>
    <property type="match status" value="1"/>
</dbReference>
<dbReference type="SMART" id="SM00278">
    <property type="entry name" value="HhH1"/>
    <property type="match status" value="2"/>
</dbReference>
<dbReference type="PROSITE" id="PS50164">
    <property type="entry name" value="GIY_YIG"/>
    <property type="match status" value="1"/>
</dbReference>
<dbReference type="Gene3D" id="4.10.860.10">
    <property type="entry name" value="UVR domain"/>
    <property type="match status" value="1"/>
</dbReference>
<gene>
    <name evidence="9" type="ORF">UFOPK2001_00431</name>
</gene>
<protein>
    <submittedName>
        <fullName evidence="9">Unannotated protein</fullName>
    </submittedName>
</protein>
<dbReference type="GO" id="GO:0003677">
    <property type="term" value="F:DNA binding"/>
    <property type="evidence" value="ECO:0007669"/>
    <property type="project" value="InterPro"/>
</dbReference>
<dbReference type="SUPFAM" id="SSF82771">
    <property type="entry name" value="GIY-YIG endonuclease"/>
    <property type="match status" value="1"/>
</dbReference>
<reference evidence="9" key="1">
    <citation type="submission" date="2020-05" db="EMBL/GenBank/DDBJ databases">
        <authorList>
            <person name="Chiriac C."/>
            <person name="Salcher M."/>
            <person name="Ghai R."/>
            <person name="Kavagutti S V."/>
        </authorList>
    </citation>
    <scope>NUCLEOTIDE SEQUENCE</scope>
</reference>
<evidence type="ECO:0000256" key="1">
    <source>
        <dbReference type="ARBA" id="ARBA00022490"/>
    </source>
</evidence>
<dbReference type="EMBL" id="CAEZVN010000026">
    <property type="protein sequence ID" value="CAB4629583.1"/>
    <property type="molecule type" value="Genomic_DNA"/>
</dbReference>
<dbReference type="GO" id="GO:0009380">
    <property type="term" value="C:excinuclease repair complex"/>
    <property type="evidence" value="ECO:0007669"/>
    <property type="project" value="InterPro"/>
</dbReference>
<dbReference type="Gene3D" id="3.30.420.340">
    <property type="entry name" value="UvrC, RNAse H endonuclease domain"/>
    <property type="match status" value="1"/>
</dbReference>
<keyword evidence="2" id="KW-0227">DNA damage</keyword>
<dbReference type="Pfam" id="PF14520">
    <property type="entry name" value="HHH_5"/>
    <property type="match status" value="1"/>
</dbReference>
<dbReference type="InterPro" id="IPR050066">
    <property type="entry name" value="UvrABC_protein_C"/>
</dbReference>
<evidence type="ECO:0000256" key="3">
    <source>
        <dbReference type="ARBA" id="ARBA00022769"/>
    </source>
</evidence>
<feature type="domain" description="UVR" evidence="6">
    <location>
        <begin position="208"/>
        <end position="243"/>
    </location>
</feature>
<dbReference type="SMART" id="SM00465">
    <property type="entry name" value="GIYc"/>
    <property type="match status" value="1"/>
</dbReference>
<dbReference type="Gene3D" id="3.40.1440.10">
    <property type="entry name" value="GIY-YIG endonuclease"/>
    <property type="match status" value="1"/>
</dbReference>
<name>A0A6J6IZB9_9ZZZZ</name>
<keyword evidence="1" id="KW-0963">Cytoplasm</keyword>
<dbReference type="PANTHER" id="PTHR30562:SF1">
    <property type="entry name" value="UVRABC SYSTEM PROTEIN C"/>
    <property type="match status" value="1"/>
</dbReference>
<keyword evidence="4" id="KW-0267">Excision nuclease</keyword>
<dbReference type="SUPFAM" id="SSF46600">
    <property type="entry name" value="C-terminal UvrC-binding domain of UvrB"/>
    <property type="match status" value="1"/>
</dbReference>
<dbReference type="InterPro" id="IPR010994">
    <property type="entry name" value="RuvA_2-like"/>
</dbReference>
<evidence type="ECO:0000259" key="8">
    <source>
        <dbReference type="PROSITE" id="PS50165"/>
    </source>
</evidence>
<evidence type="ECO:0000259" key="6">
    <source>
        <dbReference type="PROSITE" id="PS50151"/>
    </source>
</evidence>
<dbReference type="AlphaFoldDB" id="A0A6J6IZB9"/>
<dbReference type="InterPro" id="IPR038476">
    <property type="entry name" value="UvrC_RNase_H_dom_sf"/>
</dbReference>
<dbReference type="PROSITE" id="PS50151">
    <property type="entry name" value="UVR"/>
    <property type="match status" value="1"/>
</dbReference>
<sequence length="624" mass="69358">MANELSFRPKTGEIPTDPGVYRWLDAAGRVLYVGKAKNLRARLSNYFGPLDSLHERTRRMVTSAADVQWTIVKSEYEALQLEFTWIKEFDPPFNVRFKDDKSYPYLAVSMGEAFPRAFITRNREMKGVKYFGPYTQSWAVRETLDTLLKVYPVRSCSKGVFNRAQSSGRACLLGDIGKCAAPCVGRVDSTEHKKIAADFVDFMGGGDTKHVEVLRKRMYEASDNQQYELAASMRDDVDALERVLEKSTVVFSDQTDADLFGIADDELAAAVSQFIVRGGRIRGVRGWVVDKELERDLPELVEYVLQNVYAPIDGAESQEVPREVLVPVIPNDAKELGLWLSDLRGSKVDLRVAQRGDKAALASTALTNAKHALMLYKTRRSADFTARADALAGIQRALNLKEAPLRIECFDVSHLGGTGVVASMVVFEDGLPKKDHYRRFSIESTTDDTDSIYQVLSRRLKYLKEPSTDEASANTEATSKFAYRPSLLIVDGGLPQVNAAARAIKDSGVSGLHVVGLAKRLEEVWVPGDEFPIILPRATDELFLMQRIRDEAHRFAITYQRQKRSSSIASTLSDIQGLGEKRVNALLKHFGSAKRLKIATADEISSVAGIGPILAQQIVHALET</sequence>
<dbReference type="InterPro" id="IPR001162">
    <property type="entry name" value="UvrC_RNase_H_dom"/>
</dbReference>
<keyword evidence="3" id="KW-0228">DNA excision</keyword>
<dbReference type="Pfam" id="PF08459">
    <property type="entry name" value="UvrC_RNaseH_dom"/>
    <property type="match status" value="1"/>
</dbReference>
<evidence type="ECO:0000256" key="2">
    <source>
        <dbReference type="ARBA" id="ARBA00022763"/>
    </source>
</evidence>
<dbReference type="InterPro" id="IPR036876">
    <property type="entry name" value="UVR_dom_sf"/>
</dbReference>
<dbReference type="PANTHER" id="PTHR30562">
    <property type="entry name" value="UVRC/OXIDOREDUCTASE"/>
    <property type="match status" value="1"/>
</dbReference>
<dbReference type="CDD" id="cd10434">
    <property type="entry name" value="GIY-YIG_UvrC_Cho"/>
    <property type="match status" value="1"/>
</dbReference>
<dbReference type="InterPro" id="IPR035901">
    <property type="entry name" value="GIY-YIG_endonuc_sf"/>
</dbReference>
<dbReference type="PROSITE" id="PS50165">
    <property type="entry name" value="UVRC"/>
    <property type="match status" value="1"/>
</dbReference>
<evidence type="ECO:0000256" key="4">
    <source>
        <dbReference type="ARBA" id="ARBA00022881"/>
    </source>
</evidence>
<feature type="domain" description="UvrC family homology region profile" evidence="8">
    <location>
        <begin position="259"/>
        <end position="500"/>
    </location>
</feature>
<dbReference type="InterPro" id="IPR000305">
    <property type="entry name" value="GIY-YIG_endonuc"/>
</dbReference>
<dbReference type="NCBIfam" id="NF001824">
    <property type="entry name" value="PRK00558.1-5"/>
    <property type="match status" value="1"/>
</dbReference>
<proteinExistence type="inferred from homology"/>
<dbReference type="GO" id="GO:0009381">
    <property type="term" value="F:excinuclease ABC activity"/>
    <property type="evidence" value="ECO:0007669"/>
    <property type="project" value="InterPro"/>
</dbReference>
<dbReference type="InterPro" id="IPR001943">
    <property type="entry name" value="UVR_dom"/>
</dbReference>
<dbReference type="Pfam" id="PF22920">
    <property type="entry name" value="UvrC_RNaseH"/>
    <property type="match status" value="1"/>
</dbReference>
<accession>A0A6J6IZB9</accession>
<evidence type="ECO:0000259" key="7">
    <source>
        <dbReference type="PROSITE" id="PS50164"/>
    </source>
</evidence>
<dbReference type="Gene3D" id="1.10.150.20">
    <property type="entry name" value="5' to 3' exonuclease, C-terminal subdomain"/>
    <property type="match status" value="1"/>
</dbReference>
<dbReference type="InterPro" id="IPR004791">
    <property type="entry name" value="UvrC"/>
</dbReference>
<dbReference type="HAMAP" id="MF_00203">
    <property type="entry name" value="UvrC"/>
    <property type="match status" value="1"/>
</dbReference>
<evidence type="ECO:0000313" key="9">
    <source>
        <dbReference type="EMBL" id="CAB4629583.1"/>
    </source>
</evidence>
<dbReference type="NCBIfam" id="TIGR00194">
    <property type="entry name" value="uvrC"/>
    <property type="match status" value="1"/>
</dbReference>
<feature type="domain" description="GIY-YIG" evidence="7">
    <location>
        <begin position="16"/>
        <end position="95"/>
    </location>
</feature>
<dbReference type="Pfam" id="PF02151">
    <property type="entry name" value="UVR"/>
    <property type="match status" value="1"/>
</dbReference>
<dbReference type="InterPro" id="IPR003583">
    <property type="entry name" value="Hlx-hairpin-Hlx_DNA-bd_motif"/>
</dbReference>
<dbReference type="Pfam" id="PF01541">
    <property type="entry name" value="GIY-YIG"/>
    <property type="match status" value="1"/>
</dbReference>
<dbReference type="GO" id="GO:0006289">
    <property type="term" value="P:nucleotide-excision repair"/>
    <property type="evidence" value="ECO:0007669"/>
    <property type="project" value="InterPro"/>
</dbReference>
<dbReference type="InterPro" id="IPR047296">
    <property type="entry name" value="GIY-YIG_UvrC_Cho"/>
</dbReference>